<feature type="non-terminal residue" evidence="2">
    <location>
        <position position="1"/>
    </location>
</feature>
<sequence length="187" mass="21363">MLRTEEELEMVLKTSDNKGTPNRASTGTNVKNKDSENITSEINKVENKEVGEVEEIDIIAKISIVIENNEYTVNCDIVLTESNFLENEAVTENDSRQRTNNASITEERDYHTQNDDNAKIYKDVPFENNENESFLTQSCLLCSKSDLCEHCKNKKQIEVVRNNCREGQKRQANKMLQVSNKKLKPGT</sequence>
<accession>A0A8K0DG42</accession>
<evidence type="ECO:0000313" key="2">
    <source>
        <dbReference type="EMBL" id="KAF2902497.1"/>
    </source>
</evidence>
<gene>
    <name evidence="2" type="ORF">ILUMI_03689</name>
</gene>
<evidence type="ECO:0000256" key="1">
    <source>
        <dbReference type="SAM" id="MobiDB-lite"/>
    </source>
</evidence>
<organism evidence="2 3">
    <name type="scientific">Ignelater luminosus</name>
    <name type="common">Cucubano</name>
    <name type="synonym">Pyrophorus luminosus</name>
    <dbReference type="NCBI Taxonomy" id="2038154"/>
    <lineage>
        <taxon>Eukaryota</taxon>
        <taxon>Metazoa</taxon>
        <taxon>Ecdysozoa</taxon>
        <taxon>Arthropoda</taxon>
        <taxon>Hexapoda</taxon>
        <taxon>Insecta</taxon>
        <taxon>Pterygota</taxon>
        <taxon>Neoptera</taxon>
        <taxon>Endopterygota</taxon>
        <taxon>Coleoptera</taxon>
        <taxon>Polyphaga</taxon>
        <taxon>Elateriformia</taxon>
        <taxon>Elateroidea</taxon>
        <taxon>Elateridae</taxon>
        <taxon>Agrypninae</taxon>
        <taxon>Pyrophorini</taxon>
        <taxon>Ignelater</taxon>
    </lineage>
</organism>
<name>A0A8K0DG42_IGNLU</name>
<feature type="compositionally biased region" description="Basic and acidic residues" evidence="1">
    <location>
        <begin position="105"/>
        <end position="115"/>
    </location>
</feature>
<feature type="region of interest" description="Disordered" evidence="1">
    <location>
        <begin position="11"/>
        <end position="33"/>
    </location>
</feature>
<keyword evidence="3" id="KW-1185">Reference proteome</keyword>
<dbReference type="Proteomes" id="UP000801492">
    <property type="component" value="Unassembled WGS sequence"/>
</dbReference>
<feature type="compositionally biased region" description="Polar residues" evidence="1">
    <location>
        <begin position="17"/>
        <end position="30"/>
    </location>
</feature>
<proteinExistence type="predicted"/>
<reference evidence="2" key="1">
    <citation type="submission" date="2019-08" db="EMBL/GenBank/DDBJ databases">
        <title>The genome of the North American firefly Photinus pyralis.</title>
        <authorList>
            <consortium name="Photinus pyralis genome working group"/>
            <person name="Fallon T.R."/>
            <person name="Sander Lower S.E."/>
            <person name="Weng J.-K."/>
        </authorList>
    </citation>
    <scope>NUCLEOTIDE SEQUENCE</scope>
    <source>
        <strain evidence="2">TRF0915ILg1</strain>
        <tissue evidence="2">Whole body</tissue>
    </source>
</reference>
<evidence type="ECO:0000313" key="3">
    <source>
        <dbReference type="Proteomes" id="UP000801492"/>
    </source>
</evidence>
<feature type="region of interest" description="Disordered" evidence="1">
    <location>
        <begin position="89"/>
        <end position="115"/>
    </location>
</feature>
<protein>
    <submittedName>
        <fullName evidence="2">Uncharacterized protein</fullName>
    </submittedName>
</protein>
<dbReference type="AlphaFoldDB" id="A0A8K0DG42"/>
<comment type="caution">
    <text evidence="2">The sequence shown here is derived from an EMBL/GenBank/DDBJ whole genome shotgun (WGS) entry which is preliminary data.</text>
</comment>
<dbReference type="EMBL" id="VTPC01001278">
    <property type="protein sequence ID" value="KAF2902497.1"/>
    <property type="molecule type" value="Genomic_DNA"/>
</dbReference>